<dbReference type="InterPro" id="IPR050951">
    <property type="entry name" value="Retrovirus_Pol_polyprotein"/>
</dbReference>
<dbReference type="SUPFAM" id="SSF53098">
    <property type="entry name" value="Ribonuclease H-like"/>
    <property type="match status" value="1"/>
</dbReference>
<evidence type="ECO:0000313" key="5">
    <source>
        <dbReference type="Proteomes" id="UP000198211"/>
    </source>
</evidence>
<evidence type="ECO:0000313" key="4">
    <source>
        <dbReference type="EMBL" id="OWZ10622.1"/>
    </source>
</evidence>
<dbReference type="InterPro" id="IPR043128">
    <property type="entry name" value="Rev_trsase/Diguanyl_cyclase"/>
</dbReference>
<evidence type="ECO:0000259" key="2">
    <source>
        <dbReference type="Pfam" id="PF13456"/>
    </source>
</evidence>
<dbReference type="PANTHER" id="PTHR37984">
    <property type="entry name" value="PROTEIN CBG26694"/>
    <property type="match status" value="1"/>
</dbReference>
<comment type="caution">
    <text evidence="4">The sequence shown here is derived from an EMBL/GenBank/DDBJ whole genome shotgun (WGS) entry which is preliminary data.</text>
</comment>
<name>A0A225VZ58_9STRA</name>
<dbReference type="Pfam" id="PF13456">
    <property type="entry name" value="RVT_3"/>
    <property type="match status" value="1"/>
</dbReference>
<accession>A0A225VZ58</accession>
<reference evidence="5" key="1">
    <citation type="submission" date="2017-03" db="EMBL/GenBank/DDBJ databases">
        <title>Phytopthora megakarya and P. palmivora, two closely related causual agents of cacao black pod achieved similar genome size and gene model numbers by different mechanisms.</title>
        <authorList>
            <person name="Ali S."/>
            <person name="Shao J."/>
            <person name="Larry D.J."/>
            <person name="Kronmiller B."/>
            <person name="Shen D."/>
            <person name="Strem M.D."/>
            <person name="Melnick R.L."/>
            <person name="Guiltinan M.J."/>
            <person name="Tyler B.M."/>
            <person name="Meinhardt L.W."/>
            <person name="Bailey B.A."/>
        </authorList>
    </citation>
    <scope>NUCLEOTIDE SEQUENCE [LARGE SCALE GENOMIC DNA]</scope>
    <source>
        <strain evidence="5">zdho120</strain>
    </source>
</reference>
<feature type="domain" description="RNase H type-1" evidence="2">
    <location>
        <begin position="544"/>
        <end position="635"/>
    </location>
</feature>
<evidence type="ECO:0000256" key="1">
    <source>
        <dbReference type="SAM" id="MobiDB-lite"/>
    </source>
</evidence>
<proteinExistence type="predicted"/>
<dbReference type="InterPro" id="IPR041588">
    <property type="entry name" value="Integrase_H2C2"/>
</dbReference>
<dbReference type="SUPFAM" id="SSF56672">
    <property type="entry name" value="DNA/RNA polymerases"/>
    <property type="match status" value="1"/>
</dbReference>
<gene>
    <name evidence="4" type="ORF">PHMEG_00016502</name>
</gene>
<organism evidence="4 5">
    <name type="scientific">Phytophthora megakarya</name>
    <dbReference type="NCBI Taxonomy" id="4795"/>
    <lineage>
        <taxon>Eukaryota</taxon>
        <taxon>Sar</taxon>
        <taxon>Stramenopiles</taxon>
        <taxon>Oomycota</taxon>
        <taxon>Peronosporomycetes</taxon>
        <taxon>Peronosporales</taxon>
        <taxon>Peronosporaceae</taxon>
        <taxon>Phytophthora</taxon>
    </lineage>
</organism>
<dbReference type="InterPro" id="IPR043502">
    <property type="entry name" value="DNA/RNA_pol_sf"/>
</dbReference>
<feature type="domain" description="Integrase zinc-binding" evidence="3">
    <location>
        <begin position="756"/>
        <end position="814"/>
    </location>
</feature>
<protein>
    <recommendedName>
        <fullName evidence="6">Reverse transcriptase</fullName>
    </recommendedName>
</protein>
<dbReference type="Pfam" id="PF17921">
    <property type="entry name" value="Integrase_H2C2"/>
    <property type="match status" value="1"/>
</dbReference>
<evidence type="ECO:0000259" key="3">
    <source>
        <dbReference type="Pfam" id="PF17921"/>
    </source>
</evidence>
<feature type="compositionally biased region" description="Basic and acidic residues" evidence="1">
    <location>
        <begin position="172"/>
        <end position="190"/>
    </location>
</feature>
<dbReference type="Gene3D" id="3.10.10.10">
    <property type="entry name" value="HIV Type 1 Reverse Transcriptase, subunit A, domain 1"/>
    <property type="match status" value="1"/>
</dbReference>
<dbReference type="FunFam" id="1.10.340.70:FF:000001">
    <property type="entry name" value="Retrovirus-related Pol polyprotein from transposon gypsy-like Protein"/>
    <property type="match status" value="1"/>
</dbReference>
<dbReference type="Gene3D" id="1.10.340.70">
    <property type="match status" value="1"/>
</dbReference>
<dbReference type="PANTHER" id="PTHR37984:SF5">
    <property type="entry name" value="PROTEIN NYNRIN-LIKE"/>
    <property type="match status" value="1"/>
</dbReference>
<dbReference type="Gene3D" id="3.30.420.10">
    <property type="entry name" value="Ribonuclease H-like superfamily/Ribonuclease H"/>
    <property type="match status" value="1"/>
</dbReference>
<dbReference type="EMBL" id="NBNE01002389">
    <property type="protein sequence ID" value="OWZ10622.1"/>
    <property type="molecule type" value="Genomic_DNA"/>
</dbReference>
<dbReference type="InterPro" id="IPR002156">
    <property type="entry name" value="RNaseH_domain"/>
</dbReference>
<dbReference type="AlphaFoldDB" id="A0A225VZ58"/>
<keyword evidence="5" id="KW-1185">Reference proteome</keyword>
<dbReference type="InterPro" id="IPR036397">
    <property type="entry name" value="RNaseH_sf"/>
</dbReference>
<dbReference type="Proteomes" id="UP000198211">
    <property type="component" value="Unassembled WGS sequence"/>
</dbReference>
<feature type="region of interest" description="Disordered" evidence="1">
    <location>
        <begin position="149"/>
        <end position="210"/>
    </location>
</feature>
<evidence type="ECO:0008006" key="6">
    <source>
        <dbReference type="Google" id="ProtNLM"/>
    </source>
</evidence>
<dbReference type="GO" id="GO:0003676">
    <property type="term" value="F:nucleic acid binding"/>
    <property type="evidence" value="ECO:0007669"/>
    <property type="project" value="InterPro"/>
</dbReference>
<dbReference type="Gene3D" id="3.30.70.270">
    <property type="match status" value="1"/>
</dbReference>
<dbReference type="GO" id="GO:0004523">
    <property type="term" value="F:RNA-DNA hybrid ribonuclease activity"/>
    <property type="evidence" value="ECO:0007669"/>
    <property type="project" value="InterPro"/>
</dbReference>
<dbReference type="InterPro" id="IPR012337">
    <property type="entry name" value="RNaseH-like_sf"/>
</dbReference>
<sequence>MMIRSTFRREMKLTKMSAVQETRCKVRILILTKPRDWLQLQMTMNVEMLLTGHSHEVTSVRKAMDNSQVDLVKVDSDLQLNLDQGSTITAADAGSRDQVHDFVKCEAFDELTKILRTNVDKKNISPELQKLVFADLVIDAECLSAFTGKCEWPEDNNNDENKKNVEFSGECGKPDKYSSDSDDSLSHDEQWSMEPVARSVDSATDGSPVNDDPVSAAVAFVASTPTPTECFVIDRGGNNLPTETHSDEKSPDAAVADLEHTLMCVMDVLSNEGNDDPADDDYAPSVTELDYTAPNVKNPSFVGDQQRRLDDVLQKHEAIMISSCNALPPPAYGVVCQLKAGLIAFLDSSWASPIVIVLKKNGQDIRLCIDYKMVNAVTAIMEYVMPLVDDLLTGQEGYLWFGSLDATSGFWVIIMTMRARKTLKVDGSVVLNERNSPKKQLSTNDYPTMTRICPDDDSDQVRSGSTGVVEAGSGATDVNFVDLDDSLAFVAPPTKGSPTTRLDPRLLYPQLPHDYEAFVVTFDGSAKTEKNVWKLPEWQIVIAASFYLEQTTVNTAEYGGMNQEVIAALEYGAEDFVIAGDSRLAIQQSLGVIACRKYSLMTFLNRYRERMANFKSVRYLHVVREYNAATDSLAVKHWSRRSLRYNSKSDQDQEEKVYFEDEVPEGTTTVEATEAAIENLEMQVQRPKAEDEELRWSNPKAILRGEATAMTYKEAREVWKWADNFVPSSDNVLYCTSVGRRKVDGNLPEMSLRLVVPSTTIEEVLHNCHDSIEGGHQGVVRSYQRVKHDCYWIGLYADVEKHVKSCLDCSSSKSLPQLKGYSPGNALTERPFQQERSVKTVMQSVKVYVEDLLQQDWDEIAE</sequence>